<dbReference type="EMBL" id="AMYB01000003">
    <property type="protein sequence ID" value="OAD05253.1"/>
    <property type="molecule type" value="Genomic_DNA"/>
</dbReference>
<feature type="chain" id="PRO_5007899108" evidence="3">
    <location>
        <begin position="29"/>
        <end position="188"/>
    </location>
</feature>
<keyword evidence="5" id="KW-1185">Reference proteome</keyword>
<evidence type="ECO:0000313" key="4">
    <source>
        <dbReference type="EMBL" id="OAD05253.1"/>
    </source>
</evidence>
<protein>
    <submittedName>
        <fullName evidence="4">Uncharacterized protein</fullName>
    </submittedName>
</protein>
<reference evidence="4 5" key="1">
    <citation type="submission" date="2015-06" db="EMBL/GenBank/DDBJ databases">
        <title>Expansion of signal transduction pathways in fungi by whole-genome duplication.</title>
        <authorList>
            <consortium name="DOE Joint Genome Institute"/>
            <person name="Corrochano L.M."/>
            <person name="Kuo A."/>
            <person name="Marcet-Houben M."/>
            <person name="Polaino S."/>
            <person name="Salamov A."/>
            <person name="Villalobos J.M."/>
            <person name="Alvarez M.I."/>
            <person name="Avalos J."/>
            <person name="Benito E.P."/>
            <person name="Benoit I."/>
            <person name="Burger G."/>
            <person name="Camino L.P."/>
            <person name="Canovas D."/>
            <person name="Cerda-Olmedo E."/>
            <person name="Cheng J.-F."/>
            <person name="Dominguez A."/>
            <person name="Elias M."/>
            <person name="Eslava A.P."/>
            <person name="Glaser F."/>
            <person name="Grimwood J."/>
            <person name="Gutierrez G."/>
            <person name="Heitman J."/>
            <person name="Henrissat B."/>
            <person name="Iturriaga E.A."/>
            <person name="Lang B.F."/>
            <person name="Lavin J.L."/>
            <person name="Lee S."/>
            <person name="Li W."/>
            <person name="Lindquist E."/>
            <person name="Lopez-Garcia S."/>
            <person name="Luque E.M."/>
            <person name="Marcos A.T."/>
            <person name="Martin J."/>
            <person name="Mccluskey K."/>
            <person name="Medina H.R."/>
            <person name="Miralles-Duran A."/>
            <person name="Miyazaki A."/>
            <person name="Munoz-Torres E."/>
            <person name="Oguiza J.A."/>
            <person name="Ohm R."/>
            <person name="Olmedo M."/>
            <person name="Orejas M."/>
            <person name="Ortiz-Castellanos L."/>
            <person name="Pisabarro A.G."/>
            <person name="Rodriguez-Romero J."/>
            <person name="Ruiz-Herrera J."/>
            <person name="Ruiz-Vazquez R."/>
            <person name="Sanz C."/>
            <person name="Schackwitz W."/>
            <person name="Schmutz J."/>
            <person name="Shahriari M."/>
            <person name="Shelest E."/>
            <person name="Silva-Franco F."/>
            <person name="Soanes D."/>
            <person name="Syed K."/>
            <person name="Tagua V.G."/>
            <person name="Talbot N.J."/>
            <person name="Thon M."/>
            <person name="De Vries R.P."/>
            <person name="Wiebenga A."/>
            <person name="Yadav J.S."/>
            <person name="Braun E.L."/>
            <person name="Baker S."/>
            <person name="Garre V."/>
            <person name="Horwitz B."/>
            <person name="Torres-Martinez S."/>
            <person name="Idnurm A."/>
            <person name="Herrera-Estrella A."/>
            <person name="Gabaldon T."/>
            <person name="Grigoriev I.V."/>
        </authorList>
    </citation>
    <scope>NUCLEOTIDE SEQUENCE [LARGE SCALE GENOMIC DNA]</scope>
    <source>
        <strain evidence="4 5">CBS 277.49</strain>
    </source>
</reference>
<gene>
    <name evidence="4" type="ORF">MUCCIDRAFT_155847</name>
</gene>
<feature type="coiled-coil region" evidence="1">
    <location>
        <begin position="123"/>
        <end position="157"/>
    </location>
</feature>
<dbReference type="Proteomes" id="UP000077051">
    <property type="component" value="Unassembled WGS sequence"/>
</dbReference>
<evidence type="ECO:0000256" key="1">
    <source>
        <dbReference type="SAM" id="Coils"/>
    </source>
</evidence>
<organism evidence="4 5">
    <name type="scientific">Mucor lusitanicus CBS 277.49</name>
    <dbReference type="NCBI Taxonomy" id="747725"/>
    <lineage>
        <taxon>Eukaryota</taxon>
        <taxon>Fungi</taxon>
        <taxon>Fungi incertae sedis</taxon>
        <taxon>Mucoromycota</taxon>
        <taxon>Mucoromycotina</taxon>
        <taxon>Mucoromycetes</taxon>
        <taxon>Mucorales</taxon>
        <taxon>Mucorineae</taxon>
        <taxon>Mucoraceae</taxon>
        <taxon>Mucor</taxon>
    </lineage>
</organism>
<keyword evidence="3" id="KW-0732">Signal</keyword>
<dbReference type="OrthoDB" id="10314727at2759"/>
<dbReference type="AlphaFoldDB" id="A0A168MQT3"/>
<feature type="non-terminal residue" evidence="4">
    <location>
        <position position="188"/>
    </location>
</feature>
<keyword evidence="1" id="KW-0175">Coiled coil</keyword>
<evidence type="ECO:0000256" key="2">
    <source>
        <dbReference type="SAM" id="MobiDB-lite"/>
    </source>
</evidence>
<proteinExistence type="predicted"/>
<feature type="region of interest" description="Disordered" evidence="2">
    <location>
        <begin position="54"/>
        <end position="110"/>
    </location>
</feature>
<feature type="signal peptide" evidence="3">
    <location>
        <begin position="1"/>
        <end position="28"/>
    </location>
</feature>
<comment type="caution">
    <text evidence="4">The sequence shown here is derived from an EMBL/GenBank/DDBJ whole genome shotgun (WGS) entry which is preliminary data.</text>
</comment>
<evidence type="ECO:0000313" key="5">
    <source>
        <dbReference type="Proteomes" id="UP000077051"/>
    </source>
</evidence>
<evidence type="ECO:0000256" key="3">
    <source>
        <dbReference type="SAM" id="SignalP"/>
    </source>
</evidence>
<name>A0A168MQT3_MUCCL</name>
<sequence length="188" mass="20570">MTAIAILLFKYTVMFLLPFNELRKVATGKAIQDADLAAKFDNLEKTWMTFVSENKNNQANNSNINTSNASSSNDASTSANTKPSSSPVSPPSYVSAVSSPSSSSSESLQATVKHVREQSIAAALDLSDKIDSLKQENEALNAHIVALQNQLATEKSEADNFSHTLANRIDILERYIQNDAKFEDKKKR</sequence>
<accession>A0A168MQT3</accession>
<feature type="compositionally biased region" description="Low complexity" evidence="2">
    <location>
        <begin position="54"/>
        <end position="107"/>
    </location>
</feature>
<dbReference type="VEuPathDB" id="FungiDB:MUCCIDRAFT_155847"/>